<dbReference type="CTD" id="20229862"/>
<feature type="region of interest" description="Disordered" evidence="1">
    <location>
        <begin position="412"/>
        <end position="435"/>
    </location>
</feature>
<dbReference type="Pfam" id="PF24917">
    <property type="entry name" value="BLTP3A_B"/>
    <property type="match status" value="1"/>
</dbReference>
<dbReference type="OMA" id="RECHRAR"/>
<dbReference type="KEGG" id="lgi:LOTGIDRAFT_104431"/>
<dbReference type="RefSeq" id="XP_009051443.1">
    <property type="nucleotide sequence ID" value="XM_009053195.1"/>
</dbReference>
<evidence type="ECO:0000256" key="1">
    <source>
        <dbReference type="SAM" id="MobiDB-lite"/>
    </source>
</evidence>
<dbReference type="HOGENOM" id="CLU_039630_1_0_1"/>
<dbReference type="Proteomes" id="UP000030746">
    <property type="component" value="Unassembled WGS sequence"/>
</dbReference>
<gene>
    <name evidence="2" type="ORF">LOTGIDRAFT_104431</name>
</gene>
<dbReference type="InterPro" id="IPR026728">
    <property type="entry name" value="BLTP3A/B"/>
</dbReference>
<dbReference type="PANTHER" id="PTHR22774">
    <property type="entry name" value="CHOREIN N-TERMINAL DOMAIN-CONTAINING PROTEIN"/>
    <property type="match status" value="1"/>
</dbReference>
<dbReference type="OrthoDB" id="43807at2759"/>
<protein>
    <submittedName>
        <fullName evidence="2">Uncharacterized protein</fullName>
    </submittedName>
</protein>
<name>V4A183_LOTGI</name>
<dbReference type="EMBL" id="KB201304">
    <property type="protein sequence ID" value="ESO97583.1"/>
    <property type="molecule type" value="Genomic_DNA"/>
</dbReference>
<evidence type="ECO:0000313" key="3">
    <source>
        <dbReference type="Proteomes" id="UP000030746"/>
    </source>
</evidence>
<keyword evidence="3" id="KW-1185">Reference proteome</keyword>
<reference evidence="2 3" key="1">
    <citation type="journal article" date="2013" name="Nature">
        <title>Insights into bilaterian evolution from three spiralian genomes.</title>
        <authorList>
            <person name="Simakov O."/>
            <person name="Marletaz F."/>
            <person name="Cho S.J."/>
            <person name="Edsinger-Gonzales E."/>
            <person name="Havlak P."/>
            <person name="Hellsten U."/>
            <person name="Kuo D.H."/>
            <person name="Larsson T."/>
            <person name="Lv J."/>
            <person name="Arendt D."/>
            <person name="Savage R."/>
            <person name="Osoegawa K."/>
            <person name="de Jong P."/>
            <person name="Grimwood J."/>
            <person name="Chapman J.A."/>
            <person name="Shapiro H."/>
            <person name="Aerts A."/>
            <person name="Otillar R.P."/>
            <person name="Terry A.Y."/>
            <person name="Boore J.L."/>
            <person name="Grigoriev I.V."/>
            <person name="Lindberg D.R."/>
            <person name="Seaver E.C."/>
            <person name="Weisblat D.A."/>
            <person name="Putnam N.H."/>
            <person name="Rokhsar D.S."/>
        </authorList>
    </citation>
    <scope>NUCLEOTIDE SEQUENCE [LARGE SCALE GENOMIC DNA]</scope>
</reference>
<accession>V4A183</accession>
<proteinExistence type="predicted"/>
<sequence>MASLIKNQILKHLSKFTKNLSTDKISLSTLKGEGELSNLELDEHVLTELLDLPTWLNIKKATCNHVGIKIQWTKLKSQPIVLCLDEIIVEMETCETPREQPKTENDSNSSYRNHGKYGFIDRVIDGIFVRINSVLVKLVSKTFQASVELSRLTVQSMTPRWKPSENLRDSRAKDTENDAILLFKEIEWQNTRIHASSVDIGTTDFSSPLRLIANQAKIRITMKKKIADSSIIATRLQLYLDDLLWVLTKTQLKEAILYANSLSKIIENSSAQSKQRAAEKLQVLKILLAEDKSPQTLSPSHGPQPPPARSPPLYYDVKSTSYHVFINPINLHLCDDSNKDRLWNIEGGSMQITVYKFCMDFYPFHPAGSERDQWHNYETVGTRNSWVQGLFAEFKKDAVNIKSMAVSAQVTPLANQRQTKPGSTARQPQSPAKSKQTKLLESCCVVKVKDIAVYMVSTSSTKQSTLHKFLAADKQVPLPSDTCTSLIHLQYTDYFFPEEMQYPGMIFII</sequence>
<dbReference type="PANTHER" id="PTHR22774:SF11">
    <property type="entry name" value="CHOREIN N-TERMINAL DOMAIN-CONTAINING PROTEIN"/>
    <property type="match status" value="1"/>
</dbReference>
<evidence type="ECO:0000313" key="2">
    <source>
        <dbReference type="EMBL" id="ESO97583.1"/>
    </source>
</evidence>
<dbReference type="GeneID" id="20229862"/>
<dbReference type="AlphaFoldDB" id="V4A183"/>
<organism evidence="2 3">
    <name type="scientific">Lottia gigantea</name>
    <name type="common">Giant owl limpet</name>
    <dbReference type="NCBI Taxonomy" id="225164"/>
    <lineage>
        <taxon>Eukaryota</taxon>
        <taxon>Metazoa</taxon>
        <taxon>Spiralia</taxon>
        <taxon>Lophotrochozoa</taxon>
        <taxon>Mollusca</taxon>
        <taxon>Gastropoda</taxon>
        <taxon>Patellogastropoda</taxon>
        <taxon>Lottioidea</taxon>
        <taxon>Lottiidae</taxon>
        <taxon>Lottia</taxon>
    </lineage>
</organism>